<dbReference type="InParanoid" id="A0A1C4XWM2"/>
<accession>A0A1C4XWM2</accession>
<organism evidence="1 2">
    <name type="scientific">Micromonospora echinospora</name>
    <name type="common">Micromonospora purpurea</name>
    <dbReference type="NCBI Taxonomy" id="1877"/>
    <lineage>
        <taxon>Bacteria</taxon>
        <taxon>Bacillati</taxon>
        <taxon>Actinomycetota</taxon>
        <taxon>Actinomycetes</taxon>
        <taxon>Micromonosporales</taxon>
        <taxon>Micromonosporaceae</taxon>
        <taxon>Micromonospora</taxon>
    </lineage>
</organism>
<dbReference type="EMBL" id="LT607413">
    <property type="protein sequence ID" value="SCF12877.1"/>
    <property type="molecule type" value="Genomic_DNA"/>
</dbReference>
<evidence type="ECO:0000313" key="1">
    <source>
        <dbReference type="EMBL" id="SCF12877.1"/>
    </source>
</evidence>
<sequence>MYDIRVRLGEELRIDAADRNWPEDGPVTLRVTGVRLVGNRPQGDGWVWLEGTRATPDDPDGLRTQILVRAAFLAGEGPQQ</sequence>
<dbReference type="AlphaFoldDB" id="A0A1C4XWM2"/>
<name>A0A1C4XWM2_MICEC</name>
<reference evidence="2" key="1">
    <citation type="submission" date="2016-06" db="EMBL/GenBank/DDBJ databases">
        <authorList>
            <person name="Varghese N."/>
            <person name="Submissions Spin"/>
        </authorList>
    </citation>
    <scope>NUCLEOTIDE SEQUENCE [LARGE SCALE GENOMIC DNA]</scope>
    <source>
        <strain evidence="2">DSM 43816</strain>
    </source>
</reference>
<keyword evidence="2" id="KW-1185">Reference proteome</keyword>
<dbReference type="RefSeq" id="WP_088982515.1">
    <property type="nucleotide sequence ID" value="NZ_LT607413.1"/>
</dbReference>
<proteinExistence type="predicted"/>
<dbReference type="OrthoDB" id="3399793at2"/>
<evidence type="ECO:0000313" key="2">
    <source>
        <dbReference type="Proteomes" id="UP000198253"/>
    </source>
</evidence>
<dbReference type="Proteomes" id="UP000198253">
    <property type="component" value="Chromosome I"/>
</dbReference>
<gene>
    <name evidence="1" type="ORF">GA0070618_3406</name>
</gene>
<protein>
    <submittedName>
        <fullName evidence="1">Uncharacterized protein</fullName>
    </submittedName>
</protein>